<dbReference type="PANTHER" id="PTHR10870:SF0">
    <property type="entry name" value="CELL CYCLE CHECKPOINT PROTEIN RAD1"/>
    <property type="match status" value="1"/>
</dbReference>
<evidence type="ECO:0000256" key="2">
    <source>
        <dbReference type="ARBA" id="ARBA00010991"/>
    </source>
</evidence>
<dbReference type="PRINTS" id="PR01245">
    <property type="entry name" value="RAD1REC1"/>
</dbReference>
<name>A0A177A1M4_9PEZI</name>
<dbReference type="Pfam" id="PF02144">
    <property type="entry name" value="Rad1"/>
    <property type="match status" value="1"/>
</dbReference>
<comment type="subcellular location">
    <subcellularLocation>
        <location evidence="1">Nucleus</location>
    </subcellularLocation>
</comment>
<evidence type="ECO:0000313" key="7">
    <source>
        <dbReference type="EMBL" id="OAF56175.1"/>
    </source>
</evidence>
<dbReference type="Gene3D" id="3.70.10.10">
    <property type="match status" value="1"/>
</dbReference>
<gene>
    <name evidence="7" type="primary">RAD1</name>
    <name evidence="7" type="ORF">VC83_07487</name>
</gene>
<sequence>MSAIIETEDPVPIFNAVSTSVRQLCQLLNCIRFASKVQIHISPEGIQFAVEEGRVMQATAFLDKALFTSFTYNPPTSDGNDTAEPPSFQVSLTALLETLQIFGASEASSRFSKPESDKYATSIRPHRITAFSNQTLGMTGVCRFSYVGVGEPFRIILEESGVTTTCNLNSYEPENADEIPFNKQELEVKIIMQAQFLYDAFLEIASMTATSATSSNRLKVVASPNSPFFSLSATGSLGSTTVEFSKSRDLLETFSVGRNWTQYYKFEMVKAAVEAMKLASKVSFRGDSQGVLSLQFMIEVEGGGISFIDFRFVPFISGDEDDTESEDDNYDDNGEEV</sequence>
<keyword evidence="3" id="KW-0227">DNA damage</keyword>
<dbReference type="EMBL" id="KV441405">
    <property type="protein sequence ID" value="OAF56175.1"/>
    <property type="molecule type" value="Genomic_DNA"/>
</dbReference>
<evidence type="ECO:0000256" key="3">
    <source>
        <dbReference type="ARBA" id="ARBA00022763"/>
    </source>
</evidence>
<keyword evidence="5" id="KW-0539">Nucleus</keyword>
<protein>
    <submittedName>
        <fullName evidence="7">SsDNA endodeoxyribonuclease</fullName>
    </submittedName>
</protein>
<evidence type="ECO:0000256" key="6">
    <source>
        <dbReference type="SAM" id="MobiDB-lite"/>
    </source>
</evidence>
<dbReference type="GO" id="GO:0000077">
    <property type="term" value="P:DNA damage checkpoint signaling"/>
    <property type="evidence" value="ECO:0007669"/>
    <property type="project" value="InterPro"/>
</dbReference>
<dbReference type="Proteomes" id="UP000077154">
    <property type="component" value="Unassembled WGS sequence"/>
</dbReference>
<dbReference type="SUPFAM" id="SSF55979">
    <property type="entry name" value="DNA clamp"/>
    <property type="match status" value="1"/>
</dbReference>
<dbReference type="eggNOG" id="KOG3194">
    <property type="taxonomic scope" value="Eukaryota"/>
</dbReference>
<dbReference type="InterPro" id="IPR046938">
    <property type="entry name" value="DNA_clamp_sf"/>
</dbReference>
<feature type="region of interest" description="Disordered" evidence="6">
    <location>
        <begin position="318"/>
        <end position="337"/>
    </location>
</feature>
<dbReference type="GeneID" id="36290532"/>
<evidence type="ECO:0000256" key="1">
    <source>
        <dbReference type="ARBA" id="ARBA00004123"/>
    </source>
</evidence>
<reference evidence="7" key="1">
    <citation type="submission" date="2016-03" db="EMBL/GenBank/DDBJ databases">
        <title>Updated assembly of Pseudogymnoascus destructans, the fungus causing white-nose syndrome of bats.</title>
        <authorList>
            <person name="Palmer J.M."/>
            <person name="Drees K.P."/>
            <person name="Foster J.T."/>
            <person name="Lindner D.L."/>
        </authorList>
    </citation>
    <scope>NUCLEOTIDE SEQUENCE [LARGE SCALE GENOMIC DNA]</scope>
    <source>
        <strain evidence="7">20631-21</strain>
    </source>
</reference>
<keyword evidence="4" id="KW-0234">DNA repair</keyword>
<accession>A0A177A1M4</accession>
<dbReference type="FunFam" id="3.70.10.10:FF:000014">
    <property type="entry name" value="DNA repair protein Rad1, putative"/>
    <property type="match status" value="1"/>
</dbReference>
<evidence type="ECO:0000256" key="4">
    <source>
        <dbReference type="ARBA" id="ARBA00023204"/>
    </source>
</evidence>
<dbReference type="CDD" id="cd00577">
    <property type="entry name" value="PCNA"/>
    <property type="match status" value="1"/>
</dbReference>
<dbReference type="AlphaFoldDB" id="A0A177A1M4"/>
<organism evidence="7">
    <name type="scientific">Pseudogymnoascus destructans</name>
    <dbReference type="NCBI Taxonomy" id="655981"/>
    <lineage>
        <taxon>Eukaryota</taxon>
        <taxon>Fungi</taxon>
        <taxon>Dikarya</taxon>
        <taxon>Ascomycota</taxon>
        <taxon>Pezizomycotina</taxon>
        <taxon>Leotiomycetes</taxon>
        <taxon>Thelebolales</taxon>
        <taxon>Thelebolaceae</taxon>
        <taxon>Pseudogymnoascus</taxon>
    </lineage>
</organism>
<dbReference type="GO" id="GO:0006281">
    <property type="term" value="P:DNA repair"/>
    <property type="evidence" value="ECO:0007669"/>
    <property type="project" value="UniProtKB-KW"/>
</dbReference>
<dbReference type="RefSeq" id="XP_024321472.1">
    <property type="nucleotide sequence ID" value="XM_024471057.1"/>
</dbReference>
<evidence type="ECO:0000256" key="5">
    <source>
        <dbReference type="ARBA" id="ARBA00023242"/>
    </source>
</evidence>
<dbReference type="PANTHER" id="PTHR10870">
    <property type="entry name" value="CELL CYCLE CHECKPOINT PROTEIN RAD1"/>
    <property type="match status" value="1"/>
</dbReference>
<dbReference type="VEuPathDB" id="FungiDB:GMDG_02181"/>
<comment type="similarity">
    <text evidence="2">Belongs to the rad1 family.</text>
</comment>
<dbReference type="OrthoDB" id="337581at2759"/>
<dbReference type="InterPro" id="IPR003021">
    <property type="entry name" value="Rad1_Rec1_Rad17"/>
</dbReference>
<proteinExistence type="inferred from homology"/>
<dbReference type="GO" id="GO:0030896">
    <property type="term" value="C:checkpoint clamp complex"/>
    <property type="evidence" value="ECO:0007669"/>
    <property type="project" value="TreeGrafter"/>
</dbReference>